<keyword evidence="6" id="KW-1185">Reference proteome</keyword>
<evidence type="ECO:0000256" key="1">
    <source>
        <dbReference type="ARBA" id="ARBA00004167"/>
    </source>
</evidence>
<dbReference type="GO" id="GO:0016020">
    <property type="term" value="C:membrane"/>
    <property type="evidence" value="ECO:0007669"/>
    <property type="project" value="UniProtKB-SubCell"/>
</dbReference>
<evidence type="ECO:0000256" key="3">
    <source>
        <dbReference type="ARBA" id="ARBA00022989"/>
    </source>
</evidence>
<keyword evidence="2" id="KW-0812">Transmembrane</keyword>
<organism evidence="5 6">
    <name type="scientific">Argiope bruennichi</name>
    <name type="common">Wasp spider</name>
    <name type="synonym">Aranea bruennichi</name>
    <dbReference type="NCBI Taxonomy" id="94029"/>
    <lineage>
        <taxon>Eukaryota</taxon>
        <taxon>Metazoa</taxon>
        <taxon>Ecdysozoa</taxon>
        <taxon>Arthropoda</taxon>
        <taxon>Chelicerata</taxon>
        <taxon>Arachnida</taxon>
        <taxon>Araneae</taxon>
        <taxon>Araneomorphae</taxon>
        <taxon>Entelegynae</taxon>
        <taxon>Araneoidea</taxon>
        <taxon>Araneidae</taxon>
        <taxon>Argiope</taxon>
    </lineage>
</organism>
<proteinExistence type="predicted"/>
<keyword evidence="3" id="KW-1133">Transmembrane helix</keyword>
<sequence length="240" mass="27363">MALLKLCNICLIVGFNVKGHKSVEYRGDRDRYEIVEFARRMDGPPVRYFGNCDQFKEVIENKKVFFVYLDDSRLQETHLRDNYTRAAEEFLAVMNFYSTSIECMADRLRSANAMTNKNDFLFGWLGHPEIANSIAMETLPIPSLIVLNTSSYQFYLPKLEEGEKVPSPQSILELLDQVKNHTAKGMWKGNPVLTTVLLGLPFGLFSIICYTSCCTDILAANEEDEEAELAEAAARHQKRE</sequence>
<evidence type="ECO:0000256" key="2">
    <source>
        <dbReference type="ARBA" id="ARBA00022692"/>
    </source>
</evidence>
<protein>
    <submittedName>
        <fullName evidence="5">Protein disulfide-isomerase TMX3 like protein</fullName>
    </submittedName>
</protein>
<accession>A0A8T0F5W0</accession>
<evidence type="ECO:0000313" key="5">
    <source>
        <dbReference type="EMBL" id="KAF8786584.1"/>
    </source>
</evidence>
<dbReference type="PANTHER" id="PTHR46426:SF1">
    <property type="entry name" value="PROTEIN DISULFIDE-ISOMERASE TMX3"/>
    <property type="match status" value="1"/>
</dbReference>
<dbReference type="EMBL" id="JABXBU010000015">
    <property type="protein sequence ID" value="KAF8786584.1"/>
    <property type="molecule type" value="Genomic_DNA"/>
</dbReference>
<name>A0A8T0F5W0_ARGBR</name>
<dbReference type="InterPro" id="IPR052250">
    <property type="entry name" value="PDI_TMX3"/>
</dbReference>
<evidence type="ECO:0000256" key="4">
    <source>
        <dbReference type="ARBA" id="ARBA00023136"/>
    </source>
</evidence>
<dbReference type="GO" id="GO:0005783">
    <property type="term" value="C:endoplasmic reticulum"/>
    <property type="evidence" value="ECO:0007669"/>
    <property type="project" value="TreeGrafter"/>
</dbReference>
<reference evidence="5" key="2">
    <citation type="submission" date="2020-06" db="EMBL/GenBank/DDBJ databases">
        <authorList>
            <person name="Sheffer M."/>
        </authorList>
    </citation>
    <scope>NUCLEOTIDE SEQUENCE</scope>
</reference>
<dbReference type="AlphaFoldDB" id="A0A8T0F5W0"/>
<reference evidence="5" key="1">
    <citation type="journal article" date="2020" name="bioRxiv">
        <title>Chromosome-level reference genome of the European wasp spider Argiope bruennichi: a resource for studies on range expansion and evolutionary adaptation.</title>
        <authorList>
            <person name="Sheffer M.M."/>
            <person name="Hoppe A."/>
            <person name="Krehenwinkel H."/>
            <person name="Uhl G."/>
            <person name="Kuss A.W."/>
            <person name="Jensen L."/>
            <person name="Jensen C."/>
            <person name="Gillespie R.G."/>
            <person name="Hoff K.J."/>
            <person name="Prost S."/>
        </authorList>
    </citation>
    <scope>NUCLEOTIDE SEQUENCE</scope>
</reference>
<dbReference type="PANTHER" id="PTHR46426">
    <property type="entry name" value="PROTEIN DISULFIDE-ISOMERASE TMX3"/>
    <property type="match status" value="1"/>
</dbReference>
<evidence type="ECO:0000313" key="6">
    <source>
        <dbReference type="Proteomes" id="UP000807504"/>
    </source>
</evidence>
<comment type="subcellular location">
    <subcellularLocation>
        <location evidence="1">Membrane</location>
        <topology evidence="1">Single-pass membrane protein</topology>
    </subcellularLocation>
</comment>
<comment type="caution">
    <text evidence="5">The sequence shown here is derived from an EMBL/GenBank/DDBJ whole genome shotgun (WGS) entry which is preliminary data.</text>
</comment>
<dbReference type="Proteomes" id="UP000807504">
    <property type="component" value="Unassembled WGS sequence"/>
</dbReference>
<gene>
    <name evidence="5" type="ORF">HNY73_008280</name>
</gene>
<keyword evidence="4" id="KW-0472">Membrane</keyword>